<dbReference type="InterPro" id="IPR036291">
    <property type="entry name" value="NAD(P)-bd_dom_sf"/>
</dbReference>
<keyword evidence="1" id="KW-0560">Oxidoreductase</keyword>
<reference evidence="2 3" key="1">
    <citation type="journal article" date="2019" name="Int. J. Syst. Evol. Microbiol.">
        <title>Clostridium fermenticellae sp. nov., isolated from the mud in a fermentation cellar for the production of the Chinese liquor, baijiu.</title>
        <authorList>
            <person name="Xu P.X."/>
            <person name="Chai L.J."/>
            <person name="Qiu T."/>
            <person name="Zhang X.J."/>
            <person name="Lu Z.M."/>
            <person name="Xiao C."/>
            <person name="Wang S.T."/>
            <person name="Shen C.H."/>
            <person name="Shi J.S."/>
            <person name="Xu Z.H."/>
        </authorList>
    </citation>
    <scope>NUCLEOTIDE SEQUENCE [LARGE SCALE GENOMIC DNA]</scope>
    <source>
        <strain evidence="2 3">JN500901</strain>
    </source>
</reference>
<dbReference type="Proteomes" id="UP000266301">
    <property type="component" value="Chromosome"/>
</dbReference>
<dbReference type="PRINTS" id="PR00081">
    <property type="entry name" value="GDHRDH"/>
</dbReference>
<dbReference type="Gene3D" id="3.40.50.720">
    <property type="entry name" value="NAD(P)-binding Rossmann-like Domain"/>
    <property type="match status" value="1"/>
</dbReference>
<accession>A0A386H5D0</accession>
<dbReference type="Pfam" id="PF00106">
    <property type="entry name" value="adh_short"/>
    <property type="match status" value="1"/>
</dbReference>
<dbReference type="SUPFAM" id="SSF51735">
    <property type="entry name" value="NAD(P)-binding Rossmann-fold domains"/>
    <property type="match status" value="1"/>
</dbReference>
<organism evidence="2 3">
    <name type="scientific">Clostridium fermenticellae</name>
    <dbReference type="NCBI Taxonomy" id="2068654"/>
    <lineage>
        <taxon>Bacteria</taxon>
        <taxon>Bacillati</taxon>
        <taxon>Bacillota</taxon>
        <taxon>Clostridia</taxon>
        <taxon>Eubacteriales</taxon>
        <taxon>Clostridiaceae</taxon>
        <taxon>Clostridium</taxon>
    </lineage>
</organism>
<dbReference type="OrthoDB" id="9809821at2"/>
<dbReference type="RefSeq" id="WP_119973340.1">
    <property type="nucleotide sequence ID" value="NZ_CP032416.1"/>
</dbReference>
<dbReference type="PANTHER" id="PTHR43157:SF31">
    <property type="entry name" value="PHOSPHATIDYLINOSITOL-GLYCAN BIOSYNTHESIS CLASS F PROTEIN"/>
    <property type="match status" value="1"/>
</dbReference>
<name>A0A386H5D0_9CLOT</name>
<dbReference type="GO" id="GO:0016491">
    <property type="term" value="F:oxidoreductase activity"/>
    <property type="evidence" value="ECO:0007669"/>
    <property type="project" value="UniProtKB-KW"/>
</dbReference>
<protein>
    <submittedName>
        <fullName evidence="2">SDR family NAD(P)-dependent oxidoreductase</fullName>
    </submittedName>
</protein>
<dbReference type="PANTHER" id="PTHR43157">
    <property type="entry name" value="PHOSPHATIDYLINOSITOL-GLYCAN BIOSYNTHESIS CLASS F PROTEIN-RELATED"/>
    <property type="match status" value="1"/>
</dbReference>
<gene>
    <name evidence="2" type="ORF">D4Z93_10450</name>
</gene>
<dbReference type="EMBL" id="CP032416">
    <property type="protein sequence ID" value="AYD40919.1"/>
    <property type="molecule type" value="Genomic_DNA"/>
</dbReference>
<dbReference type="KEGG" id="cfer:D4Z93_10450"/>
<sequence>MKKKVILITGATSGLGKETARVLAKQGNTIIIHGRNKDKTQSVVRELKKDTSNSQIDMLLADLESFADIKRMADEFKKKYNHLDVLINNAGNQYGGTREVTLEGHERTLTINTFAPFLLTHLLLYSLSKSGEGRVVTVSSASHAQGGAPYLNDIELKDHYSYMKAYGISKLYVIWLMRHFEKYCRENGIKNITFNCAHPGSAKTNLGNTGNRPISMKILFFLWQPLMTSVEKGAKPIIFAATADEMKEKNNQYIGPKGYEKVNEKYYSEKNEEILWNYCMKICEPYMEQRKYTNNC</sequence>
<keyword evidence="3" id="KW-1185">Reference proteome</keyword>
<evidence type="ECO:0000313" key="2">
    <source>
        <dbReference type="EMBL" id="AYD40919.1"/>
    </source>
</evidence>
<evidence type="ECO:0000313" key="3">
    <source>
        <dbReference type="Proteomes" id="UP000266301"/>
    </source>
</evidence>
<dbReference type="AlphaFoldDB" id="A0A386H5D0"/>
<dbReference type="InterPro" id="IPR002347">
    <property type="entry name" value="SDR_fam"/>
</dbReference>
<proteinExistence type="predicted"/>
<evidence type="ECO:0000256" key="1">
    <source>
        <dbReference type="ARBA" id="ARBA00023002"/>
    </source>
</evidence>